<feature type="transmembrane region" description="Helical" evidence="1">
    <location>
        <begin position="135"/>
        <end position="159"/>
    </location>
</feature>
<dbReference type="RefSeq" id="WP_149110737.1">
    <property type="nucleotide sequence ID" value="NZ_CP042425.1"/>
</dbReference>
<keyword evidence="1" id="KW-0472">Membrane</keyword>
<keyword evidence="3" id="KW-1185">Reference proteome</keyword>
<keyword evidence="1" id="KW-1133">Transmembrane helix</keyword>
<sequence>MNEFMVLVERAVRPVQAGPKRKLRMREELLAHLTGIHEEELARLGDDSAARAAAVQRFGDPAALTVELQQSVSFSDRMDARMDRAFGWRPGESATRHSARQAGLIALVILPWLPFVLLVAGTGQPDDEPVPSTATLLRFFGGLLVFVPALVFALSVLYFRMRDSLHGAFGAPRSWRRVIGFGALSLLVLPVLGTAFSLISMGATSEIPEESTTARSIAGLFVGFLIVPLFLAGLAWKLGGSEIRHAEWASLDIGQ</sequence>
<dbReference type="Proteomes" id="UP000324974">
    <property type="component" value="Chromosome"/>
</dbReference>
<proteinExistence type="predicted"/>
<name>A0A5C1A9U3_9BACT</name>
<protein>
    <submittedName>
        <fullName evidence="2">Uncharacterized protein</fullName>
    </submittedName>
</protein>
<dbReference type="KEGG" id="lrs:PX52LOC_02908"/>
<feature type="transmembrane region" description="Helical" evidence="1">
    <location>
        <begin position="102"/>
        <end position="123"/>
    </location>
</feature>
<reference evidence="3" key="1">
    <citation type="submission" date="2019-08" db="EMBL/GenBank/DDBJ databases">
        <title>Limnoglobus roseus gen. nov., sp. nov., a novel freshwater planctomycete with a giant genome from the family Gemmataceae.</title>
        <authorList>
            <person name="Kulichevskaya I.S."/>
            <person name="Naumoff D.G."/>
            <person name="Miroshnikov K."/>
            <person name="Ivanova A."/>
            <person name="Philippov D.A."/>
            <person name="Hakobyan A."/>
            <person name="Rijpstra I.C."/>
            <person name="Sinninghe Damste J.S."/>
            <person name="Liesack W."/>
            <person name="Dedysh S.N."/>
        </authorList>
    </citation>
    <scope>NUCLEOTIDE SEQUENCE [LARGE SCALE GENOMIC DNA]</scope>
    <source>
        <strain evidence="3">PX52</strain>
    </source>
</reference>
<feature type="transmembrane region" description="Helical" evidence="1">
    <location>
        <begin position="179"/>
        <end position="204"/>
    </location>
</feature>
<organism evidence="2 3">
    <name type="scientific">Limnoglobus roseus</name>
    <dbReference type="NCBI Taxonomy" id="2598579"/>
    <lineage>
        <taxon>Bacteria</taxon>
        <taxon>Pseudomonadati</taxon>
        <taxon>Planctomycetota</taxon>
        <taxon>Planctomycetia</taxon>
        <taxon>Gemmatales</taxon>
        <taxon>Gemmataceae</taxon>
        <taxon>Limnoglobus</taxon>
    </lineage>
</organism>
<evidence type="ECO:0000256" key="1">
    <source>
        <dbReference type="SAM" id="Phobius"/>
    </source>
</evidence>
<dbReference type="AlphaFoldDB" id="A0A5C1A9U3"/>
<evidence type="ECO:0000313" key="3">
    <source>
        <dbReference type="Proteomes" id="UP000324974"/>
    </source>
</evidence>
<gene>
    <name evidence="2" type="ORF">PX52LOC_02908</name>
</gene>
<feature type="transmembrane region" description="Helical" evidence="1">
    <location>
        <begin position="216"/>
        <end position="236"/>
    </location>
</feature>
<accession>A0A5C1A9U3</accession>
<evidence type="ECO:0000313" key="2">
    <source>
        <dbReference type="EMBL" id="QEL15971.1"/>
    </source>
</evidence>
<dbReference type="OrthoDB" id="291355at2"/>
<dbReference type="EMBL" id="CP042425">
    <property type="protein sequence ID" value="QEL15971.1"/>
    <property type="molecule type" value="Genomic_DNA"/>
</dbReference>
<keyword evidence="1" id="KW-0812">Transmembrane</keyword>